<dbReference type="PANTHER" id="PTHR43135:SF3">
    <property type="entry name" value="ALPHA-D-RIBOSE 1-METHYLPHOSPHONATE 5-TRIPHOSPHATE DIPHOSPHATASE"/>
    <property type="match status" value="1"/>
</dbReference>
<accession>A0A4R6YKV9</accession>
<protein>
    <submittedName>
        <fullName evidence="3">Imidazolonepropionase-like amidohydrolase</fullName>
    </submittedName>
</protein>
<evidence type="ECO:0000256" key="1">
    <source>
        <dbReference type="SAM" id="Phobius"/>
    </source>
</evidence>
<dbReference type="InterPro" id="IPR032466">
    <property type="entry name" value="Metal_Hydrolase"/>
</dbReference>
<dbReference type="GO" id="GO:0016810">
    <property type="term" value="F:hydrolase activity, acting on carbon-nitrogen (but not peptide) bonds"/>
    <property type="evidence" value="ECO:0007669"/>
    <property type="project" value="InterPro"/>
</dbReference>
<dbReference type="InterPro" id="IPR011059">
    <property type="entry name" value="Metal-dep_hydrolase_composite"/>
</dbReference>
<keyword evidence="3" id="KW-0378">Hydrolase</keyword>
<gene>
    <name evidence="3" type="ORF">DFR29_12437</name>
</gene>
<dbReference type="Proteomes" id="UP000295293">
    <property type="component" value="Unassembled WGS sequence"/>
</dbReference>
<feature type="domain" description="Amidohydrolase-related" evidence="2">
    <location>
        <begin position="373"/>
        <end position="473"/>
    </location>
</feature>
<dbReference type="Gene3D" id="2.30.40.10">
    <property type="entry name" value="Urease, subunit C, domain 1"/>
    <property type="match status" value="1"/>
</dbReference>
<organism evidence="3 4">
    <name type="scientific">Tahibacter aquaticus</name>
    <dbReference type="NCBI Taxonomy" id="520092"/>
    <lineage>
        <taxon>Bacteria</taxon>
        <taxon>Pseudomonadati</taxon>
        <taxon>Pseudomonadota</taxon>
        <taxon>Gammaproteobacteria</taxon>
        <taxon>Lysobacterales</taxon>
        <taxon>Rhodanobacteraceae</taxon>
        <taxon>Tahibacter</taxon>
    </lineage>
</organism>
<evidence type="ECO:0000313" key="3">
    <source>
        <dbReference type="EMBL" id="TDR37740.1"/>
    </source>
</evidence>
<dbReference type="SUPFAM" id="SSF51338">
    <property type="entry name" value="Composite domain of metallo-dependent hydrolases"/>
    <property type="match status" value="1"/>
</dbReference>
<dbReference type="Pfam" id="PF01979">
    <property type="entry name" value="Amidohydro_1"/>
    <property type="match status" value="1"/>
</dbReference>
<proteinExistence type="predicted"/>
<keyword evidence="1" id="KW-0812">Transmembrane</keyword>
<keyword evidence="1" id="KW-0472">Membrane</keyword>
<dbReference type="EMBL" id="SNZH01000024">
    <property type="protein sequence ID" value="TDR37740.1"/>
    <property type="molecule type" value="Genomic_DNA"/>
</dbReference>
<dbReference type="InterPro" id="IPR051781">
    <property type="entry name" value="Metallo-dep_Hydrolase"/>
</dbReference>
<dbReference type="PANTHER" id="PTHR43135">
    <property type="entry name" value="ALPHA-D-RIBOSE 1-METHYLPHOSPHONATE 5-TRIPHOSPHATE DIPHOSPHATASE"/>
    <property type="match status" value="1"/>
</dbReference>
<keyword evidence="1" id="KW-1133">Transmembrane helix</keyword>
<dbReference type="InterPro" id="IPR006680">
    <property type="entry name" value="Amidohydro-rel"/>
</dbReference>
<dbReference type="Gene3D" id="3.20.20.140">
    <property type="entry name" value="Metal-dependent hydrolases"/>
    <property type="match status" value="1"/>
</dbReference>
<dbReference type="SUPFAM" id="SSF51556">
    <property type="entry name" value="Metallo-dependent hydrolases"/>
    <property type="match status" value="1"/>
</dbReference>
<reference evidence="3 4" key="1">
    <citation type="submission" date="2019-03" db="EMBL/GenBank/DDBJ databases">
        <title>Genomic Encyclopedia of Type Strains, Phase IV (KMG-IV): sequencing the most valuable type-strain genomes for metagenomic binning, comparative biology and taxonomic classification.</title>
        <authorList>
            <person name="Goeker M."/>
        </authorList>
    </citation>
    <scope>NUCLEOTIDE SEQUENCE [LARGE SCALE GENOMIC DNA]</scope>
    <source>
        <strain evidence="3 4">DSM 21667</strain>
    </source>
</reference>
<comment type="caution">
    <text evidence="3">The sequence shown here is derived from an EMBL/GenBank/DDBJ whole genome shotgun (WGS) entry which is preliminary data.</text>
</comment>
<evidence type="ECO:0000259" key="2">
    <source>
        <dbReference type="Pfam" id="PF01979"/>
    </source>
</evidence>
<dbReference type="RefSeq" id="WP_166654368.1">
    <property type="nucleotide sequence ID" value="NZ_SNZH01000024.1"/>
</dbReference>
<feature type="transmembrane region" description="Helical" evidence="1">
    <location>
        <begin position="28"/>
        <end position="47"/>
    </location>
</feature>
<name>A0A4R6YKV9_9GAMM</name>
<sequence>MNITTGRCDPAPLRWPPASGIRALAPKIATLGLLIVWCGLAAIPVGASPLPPRQRIAIVGVSVVDLVQDRTAPPRTVLIDDGRIVAIADPRTAQIPADALRVDGKGRFLIPGLVDMHVHLFNGYSRRPPNEWTFPLFVANGVTSVREMNADATALALVRQWRRELDDGKRLAPRVAAAGMAVRGTTPDDAALRVDAAAEAGADFIKVFSEIPPAHWLSVLDAAQRHSLPVSGHVPAQVPLLTAAMRQASNEHLMQTAEACSSIGQRVIDERRAAAFEPTAAQRDAEEARVLQTFDRRRCRRVAAALAATGQVQVPTLVLAYAESLRRGHATASDPRRRYLRADERLRWEHLLADAAIAYDGLAQQRWRTARRIISAFDQAGVIVLAGTDAPMPEIYPGFSLHEELALLVDAGLSPRAALRAATLRPAQFLGLSATQGLVEVGKRADLVLLDADPTHDIRHTQRIRAVVLDGRLLQREALDALLEDAARLAVMGSSP</sequence>
<dbReference type="AlphaFoldDB" id="A0A4R6YKV9"/>
<keyword evidence="4" id="KW-1185">Reference proteome</keyword>
<evidence type="ECO:0000313" key="4">
    <source>
        <dbReference type="Proteomes" id="UP000295293"/>
    </source>
</evidence>